<protein>
    <submittedName>
        <fullName evidence="1">Uncharacterized protein</fullName>
    </submittedName>
</protein>
<gene>
    <name evidence="1" type="ORF">MNEG_8352</name>
</gene>
<reference evidence="1 2" key="1">
    <citation type="journal article" date="2013" name="BMC Genomics">
        <title>Reconstruction of the lipid metabolism for the microalga Monoraphidium neglectum from its genome sequence reveals characteristics suitable for biofuel production.</title>
        <authorList>
            <person name="Bogen C."/>
            <person name="Al-Dilaimi A."/>
            <person name="Albersmeier A."/>
            <person name="Wichmann J."/>
            <person name="Grundmann M."/>
            <person name="Rupp O."/>
            <person name="Lauersen K.J."/>
            <person name="Blifernez-Klassen O."/>
            <person name="Kalinowski J."/>
            <person name="Goesmann A."/>
            <person name="Mussgnug J.H."/>
            <person name="Kruse O."/>
        </authorList>
    </citation>
    <scope>NUCLEOTIDE SEQUENCE [LARGE SCALE GENOMIC DNA]</scope>
    <source>
        <strain evidence="1 2">SAG 48.87</strain>
    </source>
</reference>
<dbReference type="KEGG" id="mng:MNEG_8352"/>
<organism evidence="1 2">
    <name type="scientific">Monoraphidium neglectum</name>
    <dbReference type="NCBI Taxonomy" id="145388"/>
    <lineage>
        <taxon>Eukaryota</taxon>
        <taxon>Viridiplantae</taxon>
        <taxon>Chlorophyta</taxon>
        <taxon>core chlorophytes</taxon>
        <taxon>Chlorophyceae</taxon>
        <taxon>CS clade</taxon>
        <taxon>Sphaeropleales</taxon>
        <taxon>Selenastraceae</taxon>
        <taxon>Monoraphidium</taxon>
    </lineage>
</organism>
<proteinExistence type="predicted"/>
<accession>A0A0D2JK07</accession>
<dbReference type="OrthoDB" id="544230at2759"/>
<dbReference type="RefSeq" id="XP_013898627.1">
    <property type="nucleotide sequence ID" value="XM_014043173.1"/>
</dbReference>
<evidence type="ECO:0000313" key="2">
    <source>
        <dbReference type="Proteomes" id="UP000054498"/>
    </source>
</evidence>
<dbReference type="AlphaFoldDB" id="A0A0D2JK07"/>
<evidence type="ECO:0000313" key="1">
    <source>
        <dbReference type="EMBL" id="KIY99607.1"/>
    </source>
</evidence>
<sequence length="201" mass="21166">MRQVENAVYVKNLKSAKKLTTGESGCPDVRTGEIMRQSVAVITTGIGQDAAAMCVYEVLTRCGHLLYNAQSAALFGQCSFQGASAAAGLPLSDELLAAAAKGLASPAVPPRPARLLAEEAAFWAAMADGTKAKYPALSPTAAPKLWSYNECMEISSQYFWSGAPWDMVARKYVADTLNAANRTTGKPARAYTQGDVIAAGP</sequence>
<keyword evidence="2" id="KW-1185">Reference proteome</keyword>
<dbReference type="Proteomes" id="UP000054498">
    <property type="component" value="Unassembled WGS sequence"/>
</dbReference>
<dbReference type="GeneID" id="25741228"/>
<dbReference type="EMBL" id="KK101796">
    <property type="protein sequence ID" value="KIY99607.1"/>
    <property type="molecule type" value="Genomic_DNA"/>
</dbReference>
<name>A0A0D2JK07_9CHLO</name>